<dbReference type="Proteomes" id="UP001205046">
    <property type="component" value="Unassembled WGS sequence"/>
</dbReference>
<gene>
    <name evidence="2" type="ORF">M3B43_09460</name>
</gene>
<name>A0ABT2HSA2_9MICC</name>
<proteinExistence type="predicted"/>
<sequence>MTDPRLAHATEFGRMYSRSLSFAPEVPSITTVIAQEAKDMTGWAGHMAATELVNDPRLPGAVGSAPTLRGLAREASSAAERFRDAAAARGDRVHAYAEQVSLAALGAPGADPDGARRVLAEHGDVRFADRFDEWWQLYGVRPIAAEITVWNHTVGYAGTLDLVAEIGGRLCLIDFKTKGLTRDGRAKPLSESVVMQLVAGLRAEEMLVDPVAGTWSPWAYGQGAGGEDAMLLAVAISEAEVVPVQASPSGLRAHWRKFWALRQVWEHSRAVTETGRALRPIGPPPAGAGVGAVTPPAQASSDVQLAGSGADTGSGAPGGPVARTVSGSANGVANGVANGAVSQRPSQFPSSS</sequence>
<evidence type="ECO:0000313" key="2">
    <source>
        <dbReference type="EMBL" id="MCT1607547.1"/>
    </source>
</evidence>
<accession>A0ABT2HSA2</accession>
<dbReference type="EMBL" id="JALXMO010000029">
    <property type="protein sequence ID" value="MCT1607547.1"/>
    <property type="molecule type" value="Genomic_DNA"/>
</dbReference>
<protein>
    <submittedName>
        <fullName evidence="2">PD-(D/E)XK nuclease family protein</fullName>
    </submittedName>
</protein>
<feature type="region of interest" description="Disordered" evidence="1">
    <location>
        <begin position="274"/>
        <end position="352"/>
    </location>
</feature>
<feature type="compositionally biased region" description="Polar residues" evidence="1">
    <location>
        <begin position="343"/>
        <end position="352"/>
    </location>
</feature>
<evidence type="ECO:0000313" key="3">
    <source>
        <dbReference type="Proteomes" id="UP001205046"/>
    </source>
</evidence>
<dbReference type="RefSeq" id="WP_260073448.1">
    <property type="nucleotide sequence ID" value="NZ_JALXMO010000029.1"/>
</dbReference>
<keyword evidence="3" id="KW-1185">Reference proteome</keyword>
<reference evidence="2 3" key="1">
    <citation type="submission" date="2022-04" db="EMBL/GenBank/DDBJ databases">
        <title>Human microbiome associated bacterial genomes.</title>
        <authorList>
            <person name="Sandstrom S."/>
            <person name="Salamzade R."/>
            <person name="Kalan L.R."/>
        </authorList>
    </citation>
    <scope>NUCLEOTIDE SEQUENCE [LARGE SCALE GENOMIC DNA]</scope>
    <source>
        <strain evidence="3">p3-SID767</strain>
    </source>
</reference>
<evidence type="ECO:0000256" key="1">
    <source>
        <dbReference type="SAM" id="MobiDB-lite"/>
    </source>
</evidence>
<comment type="caution">
    <text evidence="2">The sequence shown here is derived from an EMBL/GenBank/DDBJ whole genome shotgun (WGS) entry which is preliminary data.</text>
</comment>
<organism evidence="2 3">
    <name type="scientific">Nesterenkonia massiliensis</name>
    <dbReference type="NCBI Taxonomy" id="1232429"/>
    <lineage>
        <taxon>Bacteria</taxon>
        <taxon>Bacillati</taxon>
        <taxon>Actinomycetota</taxon>
        <taxon>Actinomycetes</taxon>
        <taxon>Micrococcales</taxon>
        <taxon>Micrococcaceae</taxon>
        <taxon>Nesterenkonia</taxon>
    </lineage>
</organism>
<feature type="compositionally biased region" description="Low complexity" evidence="1">
    <location>
        <begin position="325"/>
        <end position="342"/>
    </location>
</feature>